<dbReference type="Pfam" id="PF13639">
    <property type="entry name" value="zf-RING_2"/>
    <property type="match status" value="1"/>
</dbReference>
<keyword evidence="1" id="KW-0863">Zinc-finger</keyword>
<keyword evidence="1" id="KW-0479">Metal-binding</keyword>
<keyword evidence="4" id="KW-1185">Reference proteome</keyword>
<evidence type="ECO:0000313" key="4">
    <source>
        <dbReference type="Proteomes" id="UP001642464"/>
    </source>
</evidence>
<reference evidence="3 4" key="1">
    <citation type="submission" date="2024-02" db="EMBL/GenBank/DDBJ databases">
        <authorList>
            <person name="Chen Y."/>
            <person name="Shah S."/>
            <person name="Dougan E. K."/>
            <person name="Thang M."/>
            <person name="Chan C."/>
        </authorList>
    </citation>
    <scope>NUCLEOTIDE SEQUENCE [LARGE SCALE GENOMIC DNA]</scope>
</reference>
<sequence length="208" mass="23627">MACFSTLRWRASRAQVVPEQVSESAFRVHLQAELLKEETWNGWGIVVSSDEAIQELVIVAIQQSSAVKNWNLEHPECPIEVGQAILEVNGKTQRNEMLQELWNGKDQDGKALLQMLIDVQLTPRQRSFFKAAIQRYDVVDEFLEAAKVAHDVCMVEPCPVCQDAVDGSSDVVRLSCGHHFHRHCAQRWFVSQRNFRCPSCNHLLGGWS</sequence>
<dbReference type="PANTHER" id="PTHR17550">
    <property type="entry name" value="E3 UBIQUITIN-PROTEIN LIGASE TTC3"/>
    <property type="match status" value="1"/>
</dbReference>
<dbReference type="Gene3D" id="3.30.40.10">
    <property type="entry name" value="Zinc/RING finger domain, C3HC4 (zinc finger)"/>
    <property type="match status" value="1"/>
</dbReference>
<dbReference type="InterPro" id="IPR001841">
    <property type="entry name" value="Znf_RING"/>
</dbReference>
<dbReference type="PROSITE" id="PS50089">
    <property type="entry name" value="ZF_RING_2"/>
    <property type="match status" value="1"/>
</dbReference>
<organism evidence="3 4">
    <name type="scientific">Durusdinium trenchii</name>
    <dbReference type="NCBI Taxonomy" id="1381693"/>
    <lineage>
        <taxon>Eukaryota</taxon>
        <taxon>Sar</taxon>
        <taxon>Alveolata</taxon>
        <taxon>Dinophyceae</taxon>
        <taxon>Suessiales</taxon>
        <taxon>Symbiodiniaceae</taxon>
        <taxon>Durusdinium</taxon>
    </lineage>
</organism>
<dbReference type="CDD" id="cd16448">
    <property type="entry name" value="RING-H2"/>
    <property type="match status" value="1"/>
</dbReference>
<feature type="domain" description="RING-type" evidence="2">
    <location>
        <begin position="158"/>
        <end position="201"/>
    </location>
</feature>
<evidence type="ECO:0000256" key="1">
    <source>
        <dbReference type="PROSITE-ProRule" id="PRU00175"/>
    </source>
</evidence>
<dbReference type="PANTHER" id="PTHR17550:SF4">
    <property type="entry name" value="E3 UBIQUITIN-PROTEIN LIGASE TTC3"/>
    <property type="match status" value="1"/>
</dbReference>
<dbReference type="InterPro" id="IPR013083">
    <property type="entry name" value="Znf_RING/FYVE/PHD"/>
</dbReference>
<evidence type="ECO:0000259" key="2">
    <source>
        <dbReference type="PROSITE" id="PS50089"/>
    </source>
</evidence>
<protein>
    <recommendedName>
        <fullName evidence="2">RING-type domain-containing protein</fullName>
    </recommendedName>
</protein>
<accession>A0ABP0MV38</accession>
<proteinExistence type="predicted"/>
<dbReference type="SMART" id="SM00184">
    <property type="entry name" value="RING"/>
    <property type="match status" value="1"/>
</dbReference>
<dbReference type="Proteomes" id="UP001642464">
    <property type="component" value="Unassembled WGS sequence"/>
</dbReference>
<dbReference type="SUPFAM" id="SSF57850">
    <property type="entry name" value="RING/U-box"/>
    <property type="match status" value="1"/>
</dbReference>
<comment type="caution">
    <text evidence="3">The sequence shown here is derived from an EMBL/GenBank/DDBJ whole genome shotgun (WGS) entry which is preliminary data.</text>
</comment>
<evidence type="ECO:0000313" key="3">
    <source>
        <dbReference type="EMBL" id="CAK9055366.1"/>
    </source>
</evidence>
<dbReference type="EMBL" id="CAXAMM010024447">
    <property type="protein sequence ID" value="CAK9055366.1"/>
    <property type="molecule type" value="Genomic_DNA"/>
</dbReference>
<keyword evidence="1" id="KW-0862">Zinc</keyword>
<name>A0ABP0MV38_9DINO</name>
<gene>
    <name evidence="3" type="ORF">SCF082_LOCUS29949</name>
</gene>